<comment type="caution">
    <text evidence="1">The sequence shown here is derived from an EMBL/GenBank/DDBJ whole genome shotgun (WGS) entry which is preliminary data.</text>
</comment>
<sequence>MHPRECARWMKCAHHFIPQTTLARSPSPRRPSALFPAVSTNEAWARLAHSTHLRNKALS</sequence>
<dbReference type="EMBL" id="PKKM01000002">
    <property type="protein sequence ID" value="PKY65192.1"/>
    <property type="molecule type" value="Genomic_DNA"/>
</dbReference>
<name>A0A2I1I233_9ACTO</name>
<protein>
    <submittedName>
        <fullName evidence="1">Uncharacterized protein</fullName>
    </submittedName>
</protein>
<evidence type="ECO:0000313" key="2">
    <source>
        <dbReference type="Proteomes" id="UP000234198"/>
    </source>
</evidence>
<evidence type="ECO:0000313" key="1">
    <source>
        <dbReference type="EMBL" id="PKY65192.1"/>
    </source>
</evidence>
<gene>
    <name evidence="1" type="ORF">CYJ22_01515</name>
</gene>
<reference evidence="1 2" key="1">
    <citation type="submission" date="2017-12" db="EMBL/GenBank/DDBJ databases">
        <title>Phylogenetic diversity of female urinary microbiome.</title>
        <authorList>
            <person name="Thomas-White K."/>
            <person name="Wolfe A.J."/>
        </authorList>
    </citation>
    <scope>NUCLEOTIDE SEQUENCE [LARGE SCALE GENOMIC DNA]</scope>
    <source>
        <strain evidence="1 2">UMB0018</strain>
    </source>
</reference>
<accession>A0A2I1I233</accession>
<dbReference type="AlphaFoldDB" id="A0A2I1I233"/>
<organism evidence="1 2">
    <name type="scientific">Schaalia odontolytica</name>
    <dbReference type="NCBI Taxonomy" id="1660"/>
    <lineage>
        <taxon>Bacteria</taxon>
        <taxon>Bacillati</taxon>
        <taxon>Actinomycetota</taxon>
        <taxon>Actinomycetes</taxon>
        <taxon>Actinomycetales</taxon>
        <taxon>Actinomycetaceae</taxon>
        <taxon>Schaalia</taxon>
    </lineage>
</organism>
<proteinExistence type="predicted"/>
<dbReference type="Proteomes" id="UP000234198">
    <property type="component" value="Unassembled WGS sequence"/>
</dbReference>